<sequence>MVDVGDMVRAWVPDDFRQAVQPLIPVPPPWPQDGGKRRADDRAVLATIVYLVQSGCSWPKLPAVLFGVSRSPCTAGSPNGPRTGCGYGCTSGSRTA</sequence>
<dbReference type="InterPro" id="IPR025161">
    <property type="entry name" value="IS402-like_dom"/>
</dbReference>
<feature type="region of interest" description="Disordered" evidence="1">
    <location>
        <begin position="72"/>
        <end position="96"/>
    </location>
</feature>
<name>A0ABV5D345_9ACTN</name>
<evidence type="ECO:0000313" key="3">
    <source>
        <dbReference type="EMBL" id="MFB6398456.1"/>
    </source>
</evidence>
<dbReference type="Pfam" id="PF13340">
    <property type="entry name" value="DUF4096"/>
    <property type="match status" value="1"/>
</dbReference>
<comment type="caution">
    <text evidence="3">The sequence shown here is derived from an EMBL/GenBank/DDBJ whole genome shotgun (WGS) entry which is preliminary data.</text>
</comment>
<dbReference type="Proteomes" id="UP001582793">
    <property type="component" value="Unassembled WGS sequence"/>
</dbReference>
<dbReference type="EMBL" id="JBCGDC010000251">
    <property type="protein sequence ID" value="MFB6398456.1"/>
    <property type="molecule type" value="Genomic_DNA"/>
</dbReference>
<keyword evidence="4" id="KW-1185">Reference proteome</keyword>
<proteinExistence type="predicted"/>
<reference evidence="3 4" key="1">
    <citation type="submission" date="2024-04" db="EMBL/GenBank/DDBJ databases">
        <title>Polymorphospora sp. isolated from Baiyangdian Lake in Xiong'an New Area.</title>
        <authorList>
            <person name="Zhang X."/>
            <person name="Liu J."/>
        </authorList>
    </citation>
    <scope>NUCLEOTIDE SEQUENCE [LARGE SCALE GENOMIC DNA]</scope>
    <source>
        <strain evidence="3 4">2-325</strain>
    </source>
</reference>
<accession>A0ABV5D345</accession>
<dbReference type="RefSeq" id="WP_375737219.1">
    <property type="nucleotide sequence ID" value="NZ_JBCGDC010000251.1"/>
</dbReference>
<evidence type="ECO:0000313" key="4">
    <source>
        <dbReference type="Proteomes" id="UP001582793"/>
    </source>
</evidence>
<gene>
    <name evidence="3" type="ORF">AAFH96_36095</name>
</gene>
<evidence type="ECO:0000259" key="2">
    <source>
        <dbReference type="Pfam" id="PF13340"/>
    </source>
</evidence>
<protein>
    <submittedName>
        <fullName evidence="3">Transposase</fullName>
    </submittedName>
</protein>
<evidence type="ECO:0000256" key="1">
    <source>
        <dbReference type="SAM" id="MobiDB-lite"/>
    </source>
</evidence>
<organism evidence="3 4">
    <name type="scientific">Polymorphospora lycopeni</name>
    <dbReference type="NCBI Taxonomy" id="3140240"/>
    <lineage>
        <taxon>Bacteria</taxon>
        <taxon>Bacillati</taxon>
        <taxon>Actinomycetota</taxon>
        <taxon>Actinomycetes</taxon>
        <taxon>Micromonosporales</taxon>
        <taxon>Micromonosporaceae</taxon>
        <taxon>Polymorphospora</taxon>
    </lineage>
</organism>
<feature type="domain" description="Insertion element IS402-like" evidence="2">
    <location>
        <begin position="17"/>
        <end position="67"/>
    </location>
</feature>